<evidence type="ECO:0000256" key="3">
    <source>
        <dbReference type="SAM" id="SignalP"/>
    </source>
</evidence>
<feature type="compositionally biased region" description="Pro residues" evidence="1">
    <location>
        <begin position="217"/>
        <end position="249"/>
    </location>
</feature>
<evidence type="ECO:0000256" key="1">
    <source>
        <dbReference type="SAM" id="MobiDB-lite"/>
    </source>
</evidence>
<feature type="compositionally biased region" description="Pro residues" evidence="1">
    <location>
        <begin position="262"/>
        <end position="290"/>
    </location>
</feature>
<feature type="chain" id="PRO_5046881078" evidence="3">
    <location>
        <begin position="33"/>
        <end position="601"/>
    </location>
</feature>
<feature type="compositionally biased region" description="Gly residues" evidence="1">
    <location>
        <begin position="552"/>
        <end position="564"/>
    </location>
</feature>
<dbReference type="EMBL" id="CP126221">
    <property type="protein sequence ID" value="WIA21968.1"/>
    <property type="molecule type" value="Genomic_DNA"/>
</dbReference>
<keyword evidence="3" id="KW-0732">Signal</keyword>
<gene>
    <name evidence="4" type="ORF">OEZ85_004328</name>
</gene>
<keyword evidence="2" id="KW-0812">Transmembrane</keyword>
<evidence type="ECO:0000313" key="4">
    <source>
        <dbReference type="EMBL" id="WIA21968.1"/>
    </source>
</evidence>
<proteinExistence type="predicted"/>
<keyword evidence="2" id="KW-0472">Membrane</keyword>
<dbReference type="PRINTS" id="PR01217">
    <property type="entry name" value="PRICHEXTENSN"/>
</dbReference>
<feature type="region of interest" description="Disordered" evidence="1">
    <location>
        <begin position="544"/>
        <end position="601"/>
    </location>
</feature>
<keyword evidence="5" id="KW-1185">Reference proteome</keyword>
<evidence type="ECO:0000256" key="2">
    <source>
        <dbReference type="SAM" id="Phobius"/>
    </source>
</evidence>
<accession>A0ABY8UMU9</accession>
<sequence>MTSSTCWLHSIRQLLGAVLLLFVVACVKDAAGQTTYCRKYSSRSQDLQSLASDPRGWSCFLQNPCGGTGLGYSAFNVSVRCSSSNTAGCEVLPSQYQGQVMSASGTCVPNPPSPPPAPPPPPNPPPSPPAPPPPFPPPPSPPPPSPPPPIPPPPPPAPPPPFPPKPPYAFPTAANFPPLPPLPPDPPPPPQPPAPPPRLPPPPPPPMPDIIIDLRFSPPPPGTPPAPRPPPAAANLPPPLQQQQPPPVPAVGSSPDPFAGQQPPPPPPLSAAPPPVPAVLRMPPPPPPPASTGNYLGAQVRLTITLSAAFASVVDRISQFMTNLEAELAAAAGLPHANVRTTSVVAGSIIARAELFFPAATHTYAEAAAYAFAAQQAPGSLVSAAFQQMYGPVVASTAELTARLKDGSQAPPPPPSNQQQQGLSPAGIRGLVAAIFITLGLAGAAAAYLWHRRRRSRGEGYEQYPAAGGYFDRMFDRLSWWGAGGRFSWNDALPWQWGAATRQRRYQQQEELRRQDELLHSKPLSRMPRLVQGSLAGLRESSAGMRGSLAGSAGGSSSSGGGGSPSKHRPKQYSSRVESREGRQHHLPVKAADVAQQQQQQ</sequence>
<feature type="compositionally biased region" description="Pro residues" evidence="1">
    <location>
        <begin position="109"/>
        <end position="169"/>
    </location>
</feature>
<feature type="signal peptide" evidence="3">
    <location>
        <begin position="1"/>
        <end position="32"/>
    </location>
</feature>
<protein>
    <submittedName>
        <fullName evidence="4">Uncharacterized protein</fullName>
    </submittedName>
</protein>
<name>A0ABY8UMU9_TETOB</name>
<organism evidence="4 5">
    <name type="scientific">Tetradesmus obliquus</name>
    <name type="common">Green alga</name>
    <name type="synonym">Acutodesmus obliquus</name>
    <dbReference type="NCBI Taxonomy" id="3088"/>
    <lineage>
        <taxon>Eukaryota</taxon>
        <taxon>Viridiplantae</taxon>
        <taxon>Chlorophyta</taxon>
        <taxon>core chlorophytes</taxon>
        <taxon>Chlorophyceae</taxon>
        <taxon>CS clade</taxon>
        <taxon>Sphaeropleales</taxon>
        <taxon>Scenedesmaceae</taxon>
        <taxon>Tetradesmus</taxon>
    </lineage>
</organism>
<evidence type="ECO:0000313" key="5">
    <source>
        <dbReference type="Proteomes" id="UP001244341"/>
    </source>
</evidence>
<feature type="region of interest" description="Disordered" evidence="1">
    <location>
        <begin position="102"/>
        <end position="292"/>
    </location>
</feature>
<reference evidence="4 5" key="1">
    <citation type="submission" date="2023-05" db="EMBL/GenBank/DDBJ databases">
        <title>A 100% complete, gapless, phased diploid assembly of the Scenedesmus obliquus UTEX 3031 genome.</title>
        <authorList>
            <person name="Biondi T.C."/>
            <person name="Hanschen E.R."/>
            <person name="Kwon T."/>
            <person name="Eng W."/>
            <person name="Kruse C.P.S."/>
            <person name="Koehler S.I."/>
            <person name="Kunde Y."/>
            <person name="Gleasner C.D."/>
            <person name="You Mak K.T."/>
            <person name="Polle J."/>
            <person name="Hovde B.T."/>
            <person name="Starkenburg S.R."/>
        </authorList>
    </citation>
    <scope>NUCLEOTIDE SEQUENCE [LARGE SCALE GENOMIC DNA]</scope>
    <source>
        <strain evidence="4 5">DOE0152z</strain>
    </source>
</reference>
<feature type="compositionally biased region" description="Low complexity" evidence="1">
    <location>
        <begin position="250"/>
        <end position="261"/>
    </location>
</feature>
<dbReference type="Proteomes" id="UP001244341">
    <property type="component" value="Chromosome 14b"/>
</dbReference>
<feature type="transmembrane region" description="Helical" evidence="2">
    <location>
        <begin position="426"/>
        <end position="450"/>
    </location>
</feature>
<keyword evidence="2" id="KW-1133">Transmembrane helix</keyword>
<feature type="compositionally biased region" description="Pro residues" evidence="1">
    <location>
        <begin position="177"/>
        <end position="208"/>
    </location>
</feature>